<dbReference type="Proteomes" id="UP000003577">
    <property type="component" value="Unassembled WGS sequence"/>
</dbReference>
<dbReference type="PaxDb" id="411460-RUMTOR_00026"/>
<dbReference type="HOGENOM" id="CLU_2791430_0_0_9"/>
<gene>
    <name evidence="2" type="ORF">RUMTOR_00026</name>
</gene>
<accession>A5KII2</accession>
<reference evidence="2 3" key="1">
    <citation type="submission" date="2007-03" db="EMBL/GenBank/DDBJ databases">
        <authorList>
            <person name="Fulton L."/>
            <person name="Clifton S."/>
            <person name="Fulton B."/>
            <person name="Xu J."/>
            <person name="Minx P."/>
            <person name="Pepin K.H."/>
            <person name="Johnson M."/>
            <person name="Thiruvilangam P."/>
            <person name="Bhonagiri V."/>
            <person name="Nash W.E."/>
            <person name="Mardis E.R."/>
            <person name="Wilson R.K."/>
        </authorList>
    </citation>
    <scope>NUCLEOTIDE SEQUENCE [LARGE SCALE GENOMIC DNA]</scope>
    <source>
        <strain evidence="2 3">ATCC 27756</strain>
    </source>
</reference>
<name>A5KII2_9FIRM</name>
<evidence type="ECO:0000313" key="2">
    <source>
        <dbReference type="EMBL" id="EDK25134.1"/>
    </source>
</evidence>
<organism evidence="2 3">
    <name type="scientific">[Ruminococcus] torques ATCC 27756</name>
    <dbReference type="NCBI Taxonomy" id="411460"/>
    <lineage>
        <taxon>Bacteria</taxon>
        <taxon>Bacillati</taxon>
        <taxon>Bacillota</taxon>
        <taxon>Clostridia</taxon>
        <taxon>Lachnospirales</taxon>
        <taxon>Lachnospiraceae</taxon>
        <taxon>Mediterraneibacter</taxon>
    </lineage>
</organism>
<protein>
    <submittedName>
        <fullName evidence="2">Uncharacterized protein</fullName>
    </submittedName>
</protein>
<comment type="caution">
    <text evidence="2">The sequence shown here is derived from an EMBL/GenBank/DDBJ whole genome shotgun (WGS) entry which is preliminary data.</text>
</comment>
<reference evidence="2 3" key="2">
    <citation type="submission" date="2007-04" db="EMBL/GenBank/DDBJ databases">
        <title>Draft genome sequence of Ruminococcus torques (ATCC 27756).</title>
        <authorList>
            <person name="Sudarsanam P."/>
            <person name="Ley R."/>
            <person name="Guruge J."/>
            <person name="Turnbaugh P.J."/>
            <person name="Mahowald M."/>
            <person name="Liep D."/>
            <person name="Gordon J."/>
        </authorList>
    </citation>
    <scope>NUCLEOTIDE SEQUENCE [LARGE SCALE GENOMIC DNA]</scope>
    <source>
        <strain evidence="2 3">ATCC 27756</strain>
    </source>
</reference>
<feature type="region of interest" description="Disordered" evidence="1">
    <location>
        <begin position="1"/>
        <end position="21"/>
    </location>
</feature>
<evidence type="ECO:0000313" key="3">
    <source>
        <dbReference type="Proteomes" id="UP000003577"/>
    </source>
</evidence>
<sequence length="68" mass="7991">MPIRMAKTGPPMTGNDFPRNHAGMEMARHSRRPAPFFFKKFIIKSPLQNDVLLFLFPEIQYHKKYIKG</sequence>
<dbReference type="EMBL" id="AAVP02000001">
    <property type="protein sequence ID" value="EDK25134.1"/>
    <property type="molecule type" value="Genomic_DNA"/>
</dbReference>
<evidence type="ECO:0000256" key="1">
    <source>
        <dbReference type="SAM" id="MobiDB-lite"/>
    </source>
</evidence>
<dbReference type="AlphaFoldDB" id="A5KII2"/>
<proteinExistence type="predicted"/>